<name>A0A7C2NCX2_ARCFL</name>
<comment type="caution">
    <text evidence="4">The sequence shown here is derived from an EMBL/GenBank/DDBJ whole genome shotgun (WGS) entry which is preliminary data.</text>
</comment>
<dbReference type="PANTHER" id="PTHR43080">
    <property type="entry name" value="CBS DOMAIN-CONTAINING PROTEIN CBSX3, MITOCHONDRIAL"/>
    <property type="match status" value="1"/>
</dbReference>
<evidence type="ECO:0000313" key="4">
    <source>
        <dbReference type="EMBL" id="HET21894.1"/>
    </source>
</evidence>
<evidence type="ECO:0000259" key="3">
    <source>
        <dbReference type="PROSITE" id="PS51371"/>
    </source>
</evidence>
<dbReference type="AlphaFoldDB" id="A0A7C2NCX2"/>
<dbReference type="InterPro" id="IPR000644">
    <property type="entry name" value="CBS_dom"/>
</dbReference>
<proteinExistence type="predicted"/>
<sequence>MEVAEVMNRRVEYIDPEASVLEAIEKIVNRRIRSVVVKPRDERDTYGVITVRDIVYKCLSKNLDPRKIKVEEICSKPLINVDKNVSVEHVLSLMEKFNIARVFVKEGEKIVGVVSLMDIMAAYLTRRLL</sequence>
<protein>
    <submittedName>
        <fullName evidence="4">CBS domain-containing protein</fullName>
    </submittedName>
</protein>
<evidence type="ECO:0000256" key="1">
    <source>
        <dbReference type="ARBA" id="ARBA00023122"/>
    </source>
</evidence>
<dbReference type="Gene3D" id="3.10.580.10">
    <property type="entry name" value="CBS-domain"/>
    <property type="match status" value="1"/>
</dbReference>
<gene>
    <name evidence="4" type="ORF">ENN70_07525</name>
</gene>
<feature type="domain" description="CBS" evidence="3">
    <location>
        <begin position="74"/>
        <end position="129"/>
    </location>
</feature>
<dbReference type="Pfam" id="PF00571">
    <property type="entry name" value="CBS"/>
    <property type="match status" value="2"/>
</dbReference>
<dbReference type="InterPro" id="IPR046342">
    <property type="entry name" value="CBS_dom_sf"/>
</dbReference>
<dbReference type="EMBL" id="DSCQ01000094">
    <property type="protein sequence ID" value="HET21894.1"/>
    <property type="molecule type" value="Genomic_DNA"/>
</dbReference>
<organism evidence="4">
    <name type="scientific">Archaeoglobus fulgidus</name>
    <dbReference type="NCBI Taxonomy" id="2234"/>
    <lineage>
        <taxon>Archaea</taxon>
        <taxon>Methanobacteriati</taxon>
        <taxon>Methanobacteriota</taxon>
        <taxon>Archaeoglobi</taxon>
        <taxon>Archaeoglobales</taxon>
        <taxon>Archaeoglobaceae</taxon>
        <taxon>Archaeoglobus</taxon>
    </lineage>
</organism>
<dbReference type="SUPFAM" id="SSF54631">
    <property type="entry name" value="CBS-domain pair"/>
    <property type="match status" value="1"/>
</dbReference>
<reference evidence="4" key="1">
    <citation type="journal article" date="2020" name="mSystems">
        <title>Genome- and Community-Level Interaction Insights into Carbon Utilization and Element Cycling Functions of Hydrothermarchaeota in Hydrothermal Sediment.</title>
        <authorList>
            <person name="Zhou Z."/>
            <person name="Liu Y."/>
            <person name="Xu W."/>
            <person name="Pan J."/>
            <person name="Luo Z.H."/>
            <person name="Li M."/>
        </authorList>
    </citation>
    <scope>NUCLEOTIDE SEQUENCE [LARGE SCALE GENOMIC DNA]</scope>
    <source>
        <strain evidence="4">SpSt-12</strain>
    </source>
</reference>
<accession>A0A7C2NCX2</accession>
<dbReference type="PANTHER" id="PTHR43080:SF2">
    <property type="entry name" value="CBS DOMAIN-CONTAINING PROTEIN"/>
    <property type="match status" value="1"/>
</dbReference>
<keyword evidence="1 2" id="KW-0129">CBS domain</keyword>
<evidence type="ECO:0000256" key="2">
    <source>
        <dbReference type="PROSITE-ProRule" id="PRU00703"/>
    </source>
</evidence>
<dbReference type="InterPro" id="IPR051257">
    <property type="entry name" value="Diverse_CBS-Domain"/>
</dbReference>
<dbReference type="SMART" id="SM00116">
    <property type="entry name" value="CBS"/>
    <property type="match status" value="2"/>
</dbReference>
<dbReference type="PROSITE" id="PS51371">
    <property type="entry name" value="CBS"/>
    <property type="match status" value="2"/>
</dbReference>
<feature type="domain" description="CBS" evidence="3">
    <location>
        <begin position="7"/>
        <end position="65"/>
    </location>
</feature>